<dbReference type="AlphaFoldDB" id="A0A177JQV1"/>
<proteinExistence type="predicted"/>
<evidence type="ECO:0000313" key="1">
    <source>
        <dbReference type="EMBL" id="OAH42761.1"/>
    </source>
</evidence>
<evidence type="ECO:0000313" key="2">
    <source>
        <dbReference type="Proteomes" id="UP000077262"/>
    </source>
</evidence>
<organism evidence="1 2">
    <name type="scientific">Sphingobium yanoikuyae</name>
    <name type="common">Sphingomonas yanoikuyae</name>
    <dbReference type="NCBI Taxonomy" id="13690"/>
    <lineage>
        <taxon>Bacteria</taxon>
        <taxon>Pseudomonadati</taxon>
        <taxon>Pseudomonadota</taxon>
        <taxon>Alphaproteobacteria</taxon>
        <taxon>Sphingomonadales</taxon>
        <taxon>Sphingomonadaceae</taxon>
        <taxon>Sphingobium</taxon>
    </lineage>
</organism>
<dbReference type="Proteomes" id="UP000077262">
    <property type="component" value="Unassembled WGS sequence"/>
</dbReference>
<name>A0A177JQV1_SPHYA</name>
<accession>A0A177JQV1</accession>
<comment type="caution">
    <text evidence="1">The sequence shown here is derived from an EMBL/GenBank/DDBJ whole genome shotgun (WGS) entry which is preliminary data.</text>
</comment>
<dbReference type="RefSeq" id="WP_063976609.1">
    <property type="nucleotide sequence ID" value="NZ_LSTR01000040.1"/>
</dbReference>
<reference evidence="1 2" key="1">
    <citation type="submission" date="2016-02" db="EMBL/GenBank/DDBJ databases">
        <authorList>
            <person name="Wen L."/>
            <person name="He K."/>
            <person name="Yang H."/>
        </authorList>
    </citation>
    <scope>NUCLEOTIDE SEQUENCE [LARGE SCALE GENOMIC DNA]</scope>
    <source>
        <strain evidence="1 2">CD09_2</strain>
    </source>
</reference>
<sequence>MADIKDIEVRYIPALSDDAIVYVDKIGIIDKATGEPVEFTAAEAVLSISENERSKLLLSLDNGLVWNDVEKTISVVIRNHQMRFVRADTQLEYALSVRWTDSQLAKTLREGTVTAVRVA</sequence>
<dbReference type="EMBL" id="LSTR01000040">
    <property type="protein sequence ID" value="OAH42761.1"/>
    <property type="molecule type" value="Genomic_DNA"/>
</dbReference>
<gene>
    <name evidence="1" type="ORF">AX777_05855</name>
</gene>
<dbReference type="OrthoDB" id="7476101at2"/>
<protein>
    <submittedName>
        <fullName evidence="1">Uncharacterized protein</fullName>
    </submittedName>
</protein>